<feature type="transmembrane region" description="Helical" evidence="7">
    <location>
        <begin position="95"/>
        <end position="122"/>
    </location>
</feature>
<feature type="transmembrane region" description="Helical" evidence="7">
    <location>
        <begin position="415"/>
        <end position="435"/>
    </location>
</feature>
<keyword evidence="2" id="KW-1003">Cell membrane</keyword>
<dbReference type="AlphaFoldDB" id="A0A6J4KLH2"/>
<evidence type="ECO:0000256" key="5">
    <source>
        <dbReference type="ARBA" id="ARBA00023136"/>
    </source>
</evidence>
<feature type="transmembrane region" description="Helical" evidence="7">
    <location>
        <begin position="382"/>
        <end position="403"/>
    </location>
</feature>
<dbReference type="GO" id="GO:0022857">
    <property type="term" value="F:transmembrane transporter activity"/>
    <property type="evidence" value="ECO:0007669"/>
    <property type="project" value="InterPro"/>
</dbReference>
<feature type="region of interest" description="Disordered" evidence="6">
    <location>
        <begin position="468"/>
        <end position="490"/>
    </location>
</feature>
<keyword evidence="5 7" id="KW-0472">Membrane</keyword>
<keyword evidence="3 7" id="KW-0812">Transmembrane</keyword>
<evidence type="ECO:0000256" key="4">
    <source>
        <dbReference type="ARBA" id="ARBA00022989"/>
    </source>
</evidence>
<feature type="transmembrane region" description="Helical" evidence="7">
    <location>
        <begin position="284"/>
        <end position="313"/>
    </location>
</feature>
<dbReference type="PANTHER" id="PTHR42770:SF11">
    <property type="entry name" value="INNER MEMBRANE TRANSPORT PROTEIN YBAT"/>
    <property type="match status" value="1"/>
</dbReference>
<proteinExistence type="predicted"/>
<feature type="compositionally biased region" description="Pro residues" evidence="6">
    <location>
        <begin position="480"/>
        <end position="490"/>
    </location>
</feature>
<comment type="subcellular location">
    <subcellularLocation>
        <location evidence="1">Cell membrane</location>
        <topology evidence="1">Multi-pass membrane protein</topology>
    </subcellularLocation>
</comment>
<accession>A0A6J4KLH2</accession>
<evidence type="ECO:0000256" key="3">
    <source>
        <dbReference type="ARBA" id="ARBA00022692"/>
    </source>
</evidence>
<dbReference type="PIRSF" id="PIRSF006060">
    <property type="entry name" value="AA_transporter"/>
    <property type="match status" value="1"/>
</dbReference>
<feature type="transmembrane region" description="Helical" evidence="7">
    <location>
        <begin position="441"/>
        <end position="458"/>
    </location>
</feature>
<evidence type="ECO:0000256" key="6">
    <source>
        <dbReference type="SAM" id="MobiDB-lite"/>
    </source>
</evidence>
<dbReference type="Pfam" id="PF13520">
    <property type="entry name" value="AA_permease_2"/>
    <property type="match status" value="1"/>
</dbReference>
<dbReference type="Gene3D" id="1.20.1740.10">
    <property type="entry name" value="Amino acid/polyamine transporter I"/>
    <property type="match status" value="1"/>
</dbReference>
<feature type="transmembrane region" description="Helical" evidence="7">
    <location>
        <begin position="52"/>
        <end position="74"/>
    </location>
</feature>
<evidence type="ECO:0000256" key="1">
    <source>
        <dbReference type="ARBA" id="ARBA00004651"/>
    </source>
</evidence>
<feature type="transmembrane region" description="Helical" evidence="7">
    <location>
        <begin position="24"/>
        <end position="46"/>
    </location>
</feature>
<gene>
    <name evidence="8" type="ORF">AVDCRST_MAG61-1608</name>
</gene>
<protein>
    <submittedName>
        <fullName evidence="8">Uncharacterized amino acid permease, GabP family</fullName>
    </submittedName>
</protein>
<dbReference type="PANTHER" id="PTHR42770">
    <property type="entry name" value="AMINO ACID TRANSPORTER-RELATED"/>
    <property type="match status" value="1"/>
</dbReference>
<dbReference type="EMBL" id="CADCTT010000220">
    <property type="protein sequence ID" value="CAA9309322.1"/>
    <property type="molecule type" value="Genomic_DNA"/>
</dbReference>
<feature type="transmembrane region" description="Helical" evidence="7">
    <location>
        <begin position="342"/>
        <end position="362"/>
    </location>
</feature>
<evidence type="ECO:0000256" key="7">
    <source>
        <dbReference type="SAM" id="Phobius"/>
    </source>
</evidence>
<dbReference type="InterPro" id="IPR002293">
    <property type="entry name" value="AA/rel_permease1"/>
</dbReference>
<feature type="transmembrane region" description="Helical" evidence="7">
    <location>
        <begin position="205"/>
        <end position="222"/>
    </location>
</feature>
<name>A0A6J4KLH2_9ACTN</name>
<feature type="transmembrane region" description="Helical" evidence="7">
    <location>
        <begin position="242"/>
        <end position="264"/>
    </location>
</feature>
<dbReference type="InterPro" id="IPR050367">
    <property type="entry name" value="APC_superfamily"/>
</dbReference>
<feature type="transmembrane region" description="Helical" evidence="7">
    <location>
        <begin position="161"/>
        <end position="185"/>
    </location>
</feature>
<evidence type="ECO:0000256" key="2">
    <source>
        <dbReference type="ARBA" id="ARBA00022475"/>
    </source>
</evidence>
<sequence length="490" mass="51846">MTTPVIEDVHERSELKRSITGRQLYFYVVGDVMGSGIYVLVGLVAAAVGGAFWMAFLAGVAIAAITGLAYAELVTKYPQAAGASLYIHKAFRSPVLTFFITICMLSANMAAVGSLASGFVRYFSSLVGMSENSIWGATVVALVFVAIITIINLIGITESVVVTVVMTFIEVAGLIIVMIIGVIALVRGVNDPSVLLQFSAEGSPVIAVLAGVSLAFFAMTGFENVANVAEETINPSRAFPRALIGGMVTAGVVYVLVSISAALAVPIEALAGNTLLEVIRADLFFIPATIMLVVFALIATIAISNTTLVTVVAQSRILYGMARQDVVPSVFAKIHPTRRSPYVALLFGAAIVGALLLIGAAIRSTQGGLPEEEQLDIVDRLATITVVFLLFIYALVIVACLKLRGRDESSETYRANTPLLFVGILGNLAVLAYTLIDDPAALFWVAGLLAVGLLLYLAEKFFGHKQDRPAGMRPGDPEAVDPPPYANKEL</sequence>
<feature type="transmembrane region" description="Helical" evidence="7">
    <location>
        <begin position="134"/>
        <end position="154"/>
    </location>
</feature>
<organism evidence="8">
    <name type="scientific">uncultured Friedmanniella sp</name>
    <dbReference type="NCBI Taxonomy" id="335381"/>
    <lineage>
        <taxon>Bacteria</taxon>
        <taxon>Bacillati</taxon>
        <taxon>Actinomycetota</taxon>
        <taxon>Actinomycetes</taxon>
        <taxon>Propionibacteriales</taxon>
        <taxon>Nocardioidaceae</taxon>
        <taxon>Friedmanniella</taxon>
        <taxon>environmental samples</taxon>
    </lineage>
</organism>
<dbReference type="GO" id="GO:0005886">
    <property type="term" value="C:plasma membrane"/>
    <property type="evidence" value="ECO:0007669"/>
    <property type="project" value="UniProtKB-SubCell"/>
</dbReference>
<reference evidence="8" key="1">
    <citation type="submission" date="2020-02" db="EMBL/GenBank/DDBJ databases">
        <authorList>
            <person name="Meier V. D."/>
        </authorList>
    </citation>
    <scope>NUCLEOTIDE SEQUENCE</scope>
    <source>
        <strain evidence="8">AVDCRST_MAG61</strain>
    </source>
</reference>
<keyword evidence="4 7" id="KW-1133">Transmembrane helix</keyword>
<evidence type="ECO:0000313" key="8">
    <source>
        <dbReference type="EMBL" id="CAA9309322.1"/>
    </source>
</evidence>